<name>A0ACA9YA73_9ASCO</name>
<proteinExistence type="predicted"/>
<protein>
    <submittedName>
        <fullName evidence="1">Phosphate system positive regulatory protein Pho81p</fullName>
    </submittedName>
</protein>
<evidence type="ECO:0000313" key="1">
    <source>
        <dbReference type="EMBL" id="CAH6721965.1"/>
    </source>
</evidence>
<evidence type="ECO:0000313" key="2">
    <source>
        <dbReference type="Proteomes" id="UP001152531"/>
    </source>
</evidence>
<sequence length="1285" mass="144952">MKFGKYLASRQLELPEYSGHFINYKALKKLIKQLATPTIPLDKPLSQVDIQNSLKENKAIFFFKVERELDKVNSFYLEKQANLAINLDLLLVQRNELFNNIKRLILNKDFNDSDSLNSNFRNSITYLNLYQNFKKIHQDLLRLQQFIELNETGFSKVVKKWDKRSKSHTKELFISKAVNVQPVFHKNEINELSDLVTSSLFDLETIIDGDLTPIKNFNPSNKVNDQLIHSISSTSITEKPSKEQTPELVNDINMRNGSISGLAGDSFHSRSYSIENAEIDELYSSFVNIATIKDPELSLLTRWIDKVRNSAKVSITNQEDIDIKALESSQAFQDSVKSRFSRVFLLSITNLKISDAFLKTFLETINDNIDILQAYDNFNNNKSILHSCCSIPSSSTQESSMIINNGIKVVKSTDLINHSRLFIVEKVLQKLNANDSNKLLILKDFNGRNCLHYASQHNRTDLLDIIVKVFPKNHLDDLDNESMSPLLLAIKHEHYQIIKLLVENGCVIYPETNDDKLQYLPINYACKTGDFETVKYLLSANLPNEKSINNQDVEGLSPLHVVARSGHHFLIKLLVERGADINQIDSLNKWPPLFYAASEGNIRSARELLQYGAKIDIVDEDGYNVLYYCVVEGNISVLNELLTFYSKITGEKNNASDIIADNIGSHQSKFRSVSFSRSRSKVEKEASMAILNDEIDSEDSASISGSNRGSGSISRSGSGGSKNSDDKNIDTIPDLQLPPPILPLRRYGHNFLEQKVLIELVFPNNSNLINLFNATTDLKPGRITLSSSISDIVPRNIILPAADETRVDSCIFQTDIDSLTDFRIDFEIFPKFGTRLIAKTTALSFATLDTSSPEINSIRLPLFDLRLKNIGELKFNCQVIFPFGGVLLEASKFDTYWKSSTTFVKKTPTTINPSTLSPNAYLSPSSISNTIRDVPPQKESVNPSGAVSSTNELVSGSNSSSFVTATSLSGSYLRIKICLLNDGTPVVCPNWSIAITDTIDLYLPNLSLEQLTSITDNLFDYDRVLNDLSNMTVKDISLIKKLLKIIYLPLELILQVLDNEINLNLEIIFPSEYEIRNLPFISNVSSSLNNFIDFTLNDIFNHLRSQRSVTKNNRSIIFMSPNSLICKVLNWKQPNFPVFLVMNGITYSNENNIFESRSTNGFLLVDEESNENQNDDDADIHEKNTNPDKLIENDQEQAARSIKDAVNFAVGNNLIGLITSIHLLRLVPKLIPLIRSRGLILVATNDSFQDEENNYSSRELDTYTKTEINGLRFDDVLTFKDDITM</sequence>
<gene>
    <name evidence="1" type="ORF">CLIB1444_07S06458</name>
</gene>
<organism evidence="1 2">
    <name type="scientific">[Candida] jaroonii</name>
    <dbReference type="NCBI Taxonomy" id="467808"/>
    <lineage>
        <taxon>Eukaryota</taxon>
        <taxon>Fungi</taxon>
        <taxon>Dikarya</taxon>
        <taxon>Ascomycota</taxon>
        <taxon>Saccharomycotina</taxon>
        <taxon>Pichiomycetes</taxon>
        <taxon>Debaryomycetaceae</taxon>
        <taxon>Yamadazyma</taxon>
    </lineage>
</organism>
<reference evidence="1" key="1">
    <citation type="submission" date="2022-06" db="EMBL/GenBank/DDBJ databases">
        <authorList>
            <person name="Legras J.-L."/>
            <person name="Devillers H."/>
            <person name="Grondin C."/>
        </authorList>
    </citation>
    <scope>NUCLEOTIDE SEQUENCE</scope>
    <source>
        <strain evidence="1">CLIB 1444</strain>
    </source>
</reference>
<comment type="caution">
    <text evidence="1">The sequence shown here is derived from an EMBL/GenBank/DDBJ whole genome shotgun (WGS) entry which is preliminary data.</text>
</comment>
<dbReference type="Proteomes" id="UP001152531">
    <property type="component" value="Unassembled WGS sequence"/>
</dbReference>
<dbReference type="EMBL" id="CALSDN010000007">
    <property type="protein sequence ID" value="CAH6721965.1"/>
    <property type="molecule type" value="Genomic_DNA"/>
</dbReference>
<accession>A0ACA9YA73</accession>
<keyword evidence="2" id="KW-1185">Reference proteome</keyword>